<keyword evidence="11" id="KW-1185">Reference proteome</keyword>
<dbReference type="GO" id="GO:0043565">
    <property type="term" value="F:sequence-specific DNA binding"/>
    <property type="evidence" value="ECO:0007669"/>
    <property type="project" value="TreeGrafter"/>
</dbReference>
<evidence type="ECO:0000313" key="10">
    <source>
        <dbReference type="EMBL" id="KAB8077272.1"/>
    </source>
</evidence>
<evidence type="ECO:0000313" key="11">
    <source>
        <dbReference type="Proteomes" id="UP000326565"/>
    </source>
</evidence>
<dbReference type="Proteomes" id="UP000326565">
    <property type="component" value="Unassembled WGS sequence"/>
</dbReference>
<dbReference type="PROSITE" id="PS00463">
    <property type="entry name" value="ZN2_CY6_FUNGAL_1"/>
    <property type="match status" value="1"/>
</dbReference>
<sequence>MDITQEAFPSGVQRRATIGEAPTTVWSSRTRPVATACERCRRRKIRCDGDTPCATCHRFSIACVRPQKTVETQAALEQRVQQLEAQITELTSNLEGTQRQQTDEPIWNEQGFPPSLHLITNFDVPEPEPMSVNDQEERFLERGSFVGFDIPRIEVADYASLSPMSLAHTPLLQPCAPRTPSPISGFRDTALGPSSFGNIPLSPLSSSLTVPYLSPVSLPQSVSSRRSSVSSVGLDMECTPSRFAMINFSNGDTMSPCPFQTTVNSTVTATPTKFEAETLVDTFFVQVNRRGYSVDRQVFQAFLDMIYTHGTNAYPRSVALYHVFMAMATALRAKIGRGGPESSLLNNCYRLAMEQAQTPEFWSQQLGNEAAILLVLFAQAAHGVSMADQVQFY</sequence>
<reference evidence="10 11" key="1">
    <citation type="submission" date="2019-04" db="EMBL/GenBank/DDBJ databases">
        <title>Friends and foes A comparative genomics study of 23 Aspergillus species from section Flavi.</title>
        <authorList>
            <consortium name="DOE Joint Genome Institute"/>
            <person name="Kjaerbolling I."/>
            <person name="Vesth T."/>
            <person name="Frisvad J.C."/>
            <person name="Nybo J.L."/>
            <person name="Theobald S."/>
            <person name="Kildgaard S."/>
            <person name="Isbrandt T."/>
            <person name="Kuo A."/>
            <person name="Sato A."/>
            <person name="Lyhne E.K."/>
            <person name="Kogle M.E."/>
            <person name="Wiebenga A."/>
            <person name="Kun R.S."/>
            <person name="Lubbers R.J."/>
            <person name="Makela M.R."/>
            <person name="Barry K."/>
            <person name="Chovatia M."/>
            <person name="Clum A."/>
            <person name="Daum C."/>
            <person name="Haridas S."/>
            <person name="He G."/>
            <person name="LaButti K."/>
            <person name="Lipzen A."/>
            <person name="Mondo S."/>
            <person name="Riley R."/>
            <person name="Salamov A."/>
            <person name="Simmons B.A."/>
            <person name="Magnuson J.K."/>
            <person name="Henrissat B."/>
            <person name="Mortensen U.H."/>
            <person name="Larsen T.O."/>
            <person name="Devries R.P."/>
            <person name="Grigoriev I.V."/>
            <person name="Machida M."/>
            <person name="Baker S.E."/>
            <person name="Andersen M.R."/>
        </authorList>
    </citation>
    <scope>NUCLEOTIDE SEQUENCE [LARGE SCALE GENOMIC DNA]</scope>
    <source>
        <strain evidence="10 11">CBS 151.66</strain>
    </source>
</reference>
<evidence type="ECO:0000256" key="7">
    <source>
        <dbReference type="ARBA" id="ARBA00023242"/>
    </source>
</evidence>
<evidence type="ECO:0000256" key="2">
    <source>
        <dbReference type="ARBA" id="ARBA00022723"/>
    </source>
</evidence>
<dbReference type="SMART" id="SM00066">
    <property type="entry name" value="GAL4"/>
    <property type="match status" value="1"/>
</dbReference>
<keyword evidence="6" id="KW-0804">Transcription</keyword>
<evidence type="ECO:0000256" key="3">
    <source>
        <dbReference type="ARBA" id="ARBA00022833"/>
    </source>
</evidence>
<keyword evidence="4" id="KW-0805">Transcription regulation</keyword>
<evidence type="ECO:0000256" key="5">
    <source>
        <dbReference type="ARBA" id="ARBA00023125"/>
    </source>
</evidence>
<dbReference type="AlphaFoldDB" id="A0A5N5XD48"/>
<dbReference type="GO" id="GO:0000981">
    <property type="term" value="F:DNA-binding transcription factor activity, RNA polymerase II-specific"/>
    <property type="evidence" value="ECO:0007669"/>
    <property type="project" value="InterPro"/>
</dbReference>
<dbReference type="GO" id="GO:0008270">
    <property type="term" value="F:zinc ion binding"/>
    <property type="evidence" value="ECO:0007669"/>
    <property type="project" value="InterPro"/>
</dbReference>
<dbReference type="OrthoDB" id="9986881at2759"/>
<keyword evidence="3" id="KW-0862">Zinc</keyword>
<accession>A0A5N5XD48</accession>
<evidence type="ECO:0000256" key="6">
    <source>
        <dbReference type="ARBA" id="ARBA00023163"/>
    </source>
</evidence>
<feature type="coiled-coil region" evidence="8">
    <location>
        <begin position="73"/>
        <end position="100"/>
    </location>
</feature>
<dbReference type="GO" id="GO:0005634">
    <property type="term" value="C:nucleus"/>
    <property type="evidence" value="ECO:0007669"/>
    <property type="project" value="UniProtKB-SubCell"/>
</dbReference>
<dbReference type="GO" id="GO:0045944">
    <property type="term" value="P:positive regulation of transcription by RNA polymerase II"/>
    <property type="evidence" value="ECO:0007669"/>
    <property type="project" value="TreeGrafter"/>
</dbReference>
<evidence type="ECO:0000256" key="1">
    <source>
        <dbReference type="ARBA" id="ARBA00004123"/>
    </source>
</evidence>
<name>A0A5N5XD48_9EURO</name>
<comment type="subcellular location">
    <subcellularLocation>
        <location evidence="1">Nucleus</location>
    </subcellularLocation>
</comment>
<dbReference type="InterPro" id="IPR036864">
    <property type="entry name" value="Zn2-C6_fun-type_DNA-bd_sf"/>
</dbReference>
<protein>
    <recommendedName>
        <fullName evidence="9">Zn(2)-C6 fungal-type domain-containing protein</fullName>
    </recommendedName>
</protein>
<evidence type="ECO:0000256" key="4">
    <source>
        <dbReference type="ARBA" id="ARBA00023015"/>
    </source>
</evidence>
<gene>
    <name evidence="10" type="ORF">BDV29DRAFT_153826</name>
</gene>
<feature type="domain" description="Zn(2)-C6 fungal-type" evidence="9">
    <location>
        <begin position="36"/>
        <end position="65"/>
    </location>
</feature>
<dbReference type="EMBL" id="ML732170">
    <property type="protein sequence ID" value="KAB8077272.1"/>
    <property type="molecule type" value="Genomic_DNA"/>
</dbReference>
<dbReference type="PROSITE" id="PS50048">
    <property type="entry name" value="ZN2_CY6_FUNGAL_2"/>
    <property type="match status" value="1"/>
</dbReference>
<organism evidence="10 11">
    <name type="scientific">Aspergillus leporis</name>
    <dbReference type="NCBI Taxonomy" id="41062"/>
    <lineage>
        <taxon>Eukaryota</taxon>
        <taxon>Fungi</taxon>
        <taxon>Dikarya</taxon>
        <taxon>Ascomycota</taxon>
        <taxon>Pezizomycotina</taxon>
        <taxon>Eurotiomycetes</taxon>
        <taxon>Eurotiomycetidae</taxon>
        <taxon>Eurotiales</taxon>
        <taxon>Aspergillaceae</taxon>
        <taxon>Aspergillus</taxon>
        <taxon>Aspergillus subgen. Circumdati</taxon>
    </lineage>
</organism>
<dbReference type="PANTHER" id="PTHR47782:SF12">
    <property type="entry name" value="ZN(II)2CYS6 TRANSCRIPTION FACTOR (EUROFUNG)"/>
    <property type="match status" value="1"/>
</dbReference>
<keyword evidence="2" id="KW-0479">Metal-binding</keyword>
<dbReference type="PANTHER" id="PTHR47782">
    <property type="entry name" value="ZN(II)2CYS6 TRANSCRIPTION FACTOR (EUROFUNG)-RELATED"/>
    <property type="match status" value="1"/>
</dbReference>
<keyword evidence="8" id="KW-0175">Coiled coil</keyword>
<dbReference type="InterPro" id="IPR052202">
    <property type="entry name" value="Yeast_MetPath_Reg"/>
</dbReference>
<dbReference type="CDD" id="cd12148">
    <property type="entry name" value="fungal_TF_MHR"/>
    <property type="match status" value="1"/>
</dbReference>
<keyword evidence="7" id="KW-0539">Nucleus</keyword>
<evidence type="ECO:0000256" key="8">
    <source>
        <dbReference type="SAM" id="Coils"/>
    </source>
</evidence>
<dbReference type="CDD" id="cd00067">
    <property type="entry name" value="GAL4"/>
    <property type="match status" value="1"/>
</dbReference>
<proteinExistence type="predicted"/>
<evidence type="ECO:0000259" key="9">
    <source>
        <dbReference type="PROSITE" id="PS50048"/>
    </source>
</evidence>
<dbReference type="Gene3D" id="4.10.240.10">
    <property type="entry name" value="Zn(2)-C6 fungal-type DNA-binding domain"/>
    <property type="match status" value="1"/>
</dbReference>
<dbReference type="SUPFAM" id="SSF57701">
    <property type="entry name" value="Zn2/Cys6 DNA-binding domain"/>
    <property type="match status" value="1"/>
</dbReference>
<keyword evidence="5" id="KW-0238">DNA-binding</keyword>
<dbReference type="Pfam" id="PF00172">
    <property type="entry name" value="Zn_clus"/>
    <property type="match status" value="1"/>
</dbReference>
<dbReference type="InterPro" id="IPR001138">
    <property type="entry name" value="Zn2Cys6_DnaBD"/>
</dbReference>